<comment type="subunit">
    <text evidence="10">The complex is composed of two ATP-binding proteins (NikD and NikE), two transmembrane proteins (NikB and NikC) and a solute-binding protein (NikA).</text>
</comment>
<dbReference type="EMBL" id="AP021879">
    <property type="protein sequence ID" value="BBO89161.1"/>
    <property type="molecule type" value="Genomic_DNA"/>
</dbReference>
<keyword evidence="3" id="KW-0813">Transport</keyword>
<keyword evidence="4" id="KW-1003">Cell membrane</keyword>
<comment type="similarity">
    <text evidence="2">Belongs to the ABC transporter superfamily.</text>
</comment>
<dbReference type="GO" id="GO:0015413">
    <property type="term" value="F:ABC-type nickel transporter activity"/>
    <property type="evidence" value="ECO:0007669"/>
    <property type="project" value="UniProtKB-EC"/>
</dbReference>
<evidence type="ECO:0000256" key="6">
    <source>
        <dbReference type="ARBA" id="ARBA00022840"/>
    </source>
</evidence>
<evidence type="ECO:0000256" key="10">
    <source>
        <dbReference type="ARBA" id="ARBA00038669"/>
    </source>
</evidence>
<dbReference type="Pfam" id="PF08352">
    <property type="entry name" value="oligo_HPY"/>
    <property type="match status" value="1"/>
</dbReference>
<evidence type="ECO:0000259" key="14">
    <source>
        <dbReference type="PROSITE" id="PS50893"/>
    </source>
</evidence>
<comment type="subcellular location">
    <subcellularLocation>
        <location evidence="1">Cell inner membrane</location>
        <topology evidence="1">Peripheral membrane protein</topology>
    </subcellularLocation>
</comment>
<evidence type="ECO:0000313" key="16">
    <source>
        <dbReference type="Proteomes" id="UP000422108"/>
    </source>
</evidence>
<accession>A0A5K8A9I2</accession>
<dbReference type="InterPro" id="IPR050388">
    <property type="entry name" value="ABC_Ni/Peptide_Import"/>
</dbReference>
<dbReference type="EC" id="7.2.2.11" evidence="11"/>
<evidence type="ECO:0000256" key="3">
    <source>
        <dbReference type="ARBA" id="ARBA00022448"/>
    </source>
</evidence>
<dbReference type="SUPFAM" id="SSF52540">
    <property type="entry name" value="P-loop containing nucleoside triphosphate hydrolases"/>
    <property type="match status" value="1"/>
</dbReference>
<reference evidence="15 16" key="1">
    <citation type="submission" date="2019-11" db="EMBL/GenBank/DDBJ databases">
        <title>Comparative genomics of hydrocarbon-degrading Desulfosarcina strains.</title>
        <authorList>
            <person name="Watanabe M."/>
            <person name="Kojima H."/>
            <person name="Fukui M."/>
        </authorList>
    </citation>
    <scope>NUCLEOTIDE SEQUENCE [LARGE SCALE GENOMIC DNA]</scope>
    <source>
        <strain evidence="16">oXyS1</strain>
    </source>
</reference>
<dbReference type="FunFam" id="3.40.50.300:FF:000016">
    <property type="entry name" value="Oligopeptide ABC transporter ATP-binding component"/>
    <property type="match status" value="1"/>
</dbReference>
<sequence length="306" mass="34197">MALLDIQHLNVRLATRAGMVAASSDVNLRIRHDERLGLIGETGCGKSILGHALVGLLPENAVATGKIIYDGENLLAQPEAALQNIRGRHIAMIFQDPHSSLNPVLTVYEQLMEVYRYRLKVPRQSIRAMTVHLLERVGIDAERLDDYPHQFSGGMLQRVMIAMAIAFQPRLLVADEITKGLDRPVKWKIVNLIREVTARRSMLLITHDLQVARALCDRIAVMYAGEIVEIDRTERIFHGPAHPYTQGLIGALPAAGLHPIAGQPPGLTRLPAGCRFHPRCKVRERACSQRHPQLRPLGEDRYVRCI</sequence>
<dbReference type="InterPro" id="IPR003439">
    <property type="entry name" value="ABC_transporter-like_ATP-bd"/>
</dbReference>
<gene>
    <name evidence="15" type="primary">dppD_2</name>
    <name evidence="15" type="ORF">DSCOOX_23410</name>
</gene>
<evidence type="ECO:0000256" key="1">
    <source>
        <dbReference type="ARBA" id="ARBA00004417"/>
    </source>
</evidence>
<dbReference type="PROSITE" id="PS00211">
    <property type="entry name" value="ABC_TRANSPORTER_1"/>
    <property type="match status" value="1"/>
</dbReference>
<organism evidence="15 16">
    <name type="scientific">Desulfosarcina ovata subsp. ovata</name>
    <dbReference type="NCBI Taxonomy" id="2752305"/>
    <lineage>
        <taxon>Bacteria</taxon>
        <taxon>Pseudomonadati</taxon>
        <taxon>Thermodesulfobacteriota</taxon>
        <taxon>Desulfobacteria</taxon>
        <taxon>Desulfobacterales</taxon>
        <taxon>Desulfosarcinaceae</taxon>
        <taxon>Desulfosarcina</taxon>
    </lineage>
</organism>
<dbReference type="AlphaFoldDB" id="A0A5K8A9I2"/>
<evidence type="ECO:0000256" key="4">
    <source>
        <dbReference type="ARBA" id="ARBA00022475"/>
    </source>
</evidence>
<dbReference type="InterPro" id="IPR017871">
    <property type="entry name" value="ABC_transporter-like_CS"/>
</dbReference>
<keyword evidence="8" id="KW-0406">Ion transport</keyword>
<keyword evidence="6 15" id="KW-0067">ATP-binding</keyword>
<evidence type="ECO:0000256" key="13">
    <source>
        <dbReference type="ARBA" id="ARBA00048610"/>
    </source>
</evidence>
<comment type="catalytic activity">
    <reaction evidence="13">
        <text>Ni(2+)(out) + ATP + H2O = Ni(2+)(in) + ADP + phosphate + H(+)</text>
        <dbReference type="Rhea" id="RHEA:15557"/>
        <dbReference type="ChEBI" id="CHEBI:15377"/>
        <dbReference type="ChEBI" id="CHEBI:15378"/>
        <dbReference type="ChEBI" id="CHEBI:30616"/>
        <dbReference type="ChEBI" id="CHEBI:43474"/>
        <dbReference type="ChEBI" id="CHEBI:49786"/>
        <dbReference type="ChEBI" id="CHEBI:456216"/>
        <dbReference type="EC" id="7.2.2.11"/>
    </reaction>
    <physiologicalReaction direction="left-to-right" evidence="13">
        <dbReference type="Rhea" id="RHEA:15558"/>
    </physiologicalReaction>
</comment>
<feature type="domain" description="ABC transporter" evidence="14">
    <location>
        <begin position="6"/>
        <end position="249"/>
    </location>
</feature>
<dbReference type="Gene3D" id="3.40.50.300">
    <property type="entry name" value="P-loop containing nucleotide triphosphate hydrolases"/>
    <property type="match status" value="1"/>
</dbReference>
<dbReference type="GO" id="GO:0005886">
    <property type="term" value="C:plasma membrane"/>
    <property type="evidence" value="ECO:0007669"/>
    <property type="project" value="UniProtKB-SubCell"/>
</dbReference>
<dbReference type="PANTHER" id="PTHR43297:SF13">
    <property type="entry name" value="NICKEL ABC TRANSPORTER, ATP-BINDING PROTEIN"/>
    <property type="match status" value="1"/>
</dbReference>
<dbReference type="PANTHER" id="PTHR43297">
    <property type="entry name" value="OLIGOPEPTIDE TRANSPORT ATP-BINDING PROTEIN APPD"/>
    <property type="match status" value="1"/>
</dbReference>
<dbReference type="SMART" id="SM00382">
    <property type="entry name" value="AAA"/>
    <property type="match status" value="1"/>
</dbReference>
<dbReference type="RefSeq" id="WP_155310391.1">
    <property type="nucleotide sequence ID" value="NZ_AP021879.1"/>
</dbReference>
<evidence type="ECO:0000256" key="7">
    <source>
        <dbReference type="ARBA" id="ARBA00022967"/>
    </source>
</evidence>
<dbReference type="NCBIfam" id="TIGR01727">
    <property type="entry name" value="oligo_HPY"/>
    <property type="match status" value="1"/>
</dbReference>
<keyword evidence="9" id="KW-0472">Membrane</keyword>
<evidence type="ECO:0000256" key="11">
    <source>
        <dbReference type="ARBA" id="ARBA00039098"/>
    </source>
</evidence>
<dbReference type="GO" id="GO:0015833">
    <property type="term" value="P:peptide transport"/>
    <property type="evidence" value="ECO:0007669"/>
    <property type="project" value="InterPro"/>
</dbReference>
<protein>
    <recommendedName>
        <fullName evidence="12">Nickel import system ATP-binding protein NikD</fullName>
        <ecNumber evidence="11">7.2.2.11</ecNumber>
    </recommendedName>
</protein>
<keyword evidence="5" id="KW-0547">Nucleotide-binding</keyword>
<name>A0A5K8A9I2_9BACT</name>
<dbReference type="GO" id="GO:0016887">
    <property type="term" value="F:ATP hydrolysis activity"/>
    <property type="evidence" value="ECO:0007669"/>
    <property type="project" value="InterPro"/>
</dbReference>
<evidence type="ECO:0000256" key="5">
    <source>
        <dbReference type="ARBA" id="ARBA00022741"/>
    </source>
</evidence>
<dbReference type="InterPro" id="IPR013563">
    <property type="entry name" value="Oligopep_ABC_C"/>
</dbReference>
<proteinExistence type="inferred from homology"/>
<dbReference type="InterPro" id="IPR027417">
    <property type="entry name" value="P-loop_NTPase"/>
</dbReference>
<evidence type="ECO:0000256" key="2">
    <source>
        <dbReference type="ARBA" id="ARBA00005417"/>
    </source>
</evidence>
<keyword evidence="7" id="KW-1278">Translocase</keyword>
<dbReference type="Pfam" id="PF00005">
    <property type="entry name" value="ABC_tran"/>
    <property type="match status" value="1"/>
</dbReference>
<dbReference type="Proteomes" id="UP000422108">
    <property type="component" value="Chromosome"/>
</dbReference>
<dbReference type="GO" id="GO:0005524">
    <property type="term" value="F:ATP binding"/>
    <property type="evidence" value="ECO:0007669"/>
    <property type="project" value="UniProtKB-KW"/>
</dbReference>
<evidence type="ECO:0000256" key="8">
    <source>
        <dbReference type="ARBA" id="ARBA00023065"/>
    </source>
</evidence>
<keyword evidence="16" id="KW-1185">Reference proteome</keyword>
<evidence type="ECO:0000256" key="12">
    <source>
        <dbReference type="ARBA" id="ARBA00044143"/>
    </source>
</evidence>
<evidence type="ECO:0000256" key="9">
    <source>
        <dbReference type="ARBA" id="ARBA00023136"/>
    </source>
</evidence>
<dbReference type="PROSITE" id="PS50893">
    <property type="entry name" value="ABC_TRANSPORTER_2"/>
    <property type="match status" value="1"/>
</dbReference>
<evidence type="ECO:0000313" key="15">
    <source>
        <dbReference type="EMBL" id="BBO89161.1"/>
    </source>
</evidence>
<dbReference type="CDD" id="cd03257">
    <property type="entry name" value="ABC_NikE_OppD_transporters"/>
    <property type="match status" value="1"/>
</dbReference>
<dbReference type="InterPro" id="IPR003593">
    <property type="entry name" value="AAA+_ATPase"/>
</dbReference>